<evidence type="ECO:0000313" key="1">
    <source>
        <dbReference type="EMBL" id="KAJ9101171.1"/>
    </source>
</evidence>
<evidence type="ECO:0000313" key="2">
    <source>
        <dbReference type="Proteomes" id="UP001227268"/>
    </source>
</evidence>
<organism evidence="1 2">
    <name type="scientific">Naganishia friedmannii</name>
    <dbReference type="NCBI Taxonomy" id="89922"/>
    <lineage>
        <taxon>Eukaryota</taxon>
        <taxon>Fungi</taxon>
        <taxon>Dikarya</taxon>
        <taxon>Basidiomycota</taxon>
        <taxon>Agaricomycotina</taxon>
        <taxon>Tremellomycetes</taxon>
        <taxon>Filobasidiales</taxon>
        <taxon>Filobasidiaceae</taxon>
        <taxon>Naganishia</taxon>
    </lineage>
</organism>
<proteinExistence type="predicted"/>
<accession>A0ACC2VRB6</accession>
<keyword evidence="2" id="KW-1185">Reference proteome</keyword>
<dbReference type="EMBL" id="JASBWT010000010">
    <property type="protein sequence ID" value="KAJ9101171.1"/>
    <property type="molecule type" value="Genomic_DNA"/>
</dbReference>
<sequence length="1071" mass="119917">MQARSNSDAANKQPYSRYDTSDHMEEGNAAASRDAEYHPSFRSPTQPLLEMGVPRQPSIQGGPIDPRRSGEKGGVRGTLQSTTATFRLPSHLKFKFCANPKSFLWFAFIVDGPAYGSGELPSVSDSTRLSRHQSVSTSRYGLSSGGYVLDRSTSANGDQERDSYLREAWNASSTGADGSKDDPMFQAYNQSNSSNTIPPIEVYSRANRSEVNGYPSLTGIGRDQYSDPRDRGPHASTPAASSSATPTFLRDKDDAPTNRHVLSPFPDGTLESFRVQASSERTSFRRLSDTEQSRHPPSPFRSGNVAYDSPHVSGVSSPSQKRPRLDLESSSSTYTATGKSPRRAQGTDSTHRRTGRSGTRSSSAAREANGEQSNELLGKVLPEVHPQNYRSLLNNAVSIEPGRIVNSSMDDMEQGPDTPELLHHGQLESRASTAPPLEERPNMDKDGNFPRPPWQSIEGVYPTQSTVRDPNEAPKYSRNMASPRSDELLSNGIASSPQSLIYSFCDIDEEASGKTQKPFRISCKEYTVLAQQLGYGHLGLDETEAAHVREEKQRSKPPRSCSSDFWAEILKLEDGLRKEEEDLSKQHNWCFPPRDREMARRVIDKFFENINSLRPIIDEEHFKLEYGRLSKVTRPPEGNNFQPEFLACAHMVLALGTAVMDLEARQTKSALMEFPISNLPITFAPDKPSDSKKQDGGRSNTIHSAAAMSDRPVPANNFVFPLGHSTLFDKNDVDENIDGVGKDDKAWPSAIFFFQRGMGVTISNPQTSLQDLQRMIMVFLWYSNKVPVRALWRLTNNMAAVCLELGLQEDSKSHGQQGQDHQLRKQMFYVCYKLDQDVNAMLGRSPTLKCHQMSFPSLRRELYHSSLVALQLFELSHVKGEILELLYDNSLDSGELLDATAQTIRKLDTFYHALPEHYRSLHDTWIAARNILEEGQQTSSQGRLSADEMFAAAHIILEYTITYNLCLRAVYINDKVGQTAQDEALRHDALVLLNATYRGFDDVPKEEVRVVTQRAVQMLWDTRWSTTLRPVQETARILQSFHQVFFHKAFPVGEAGLQEEHKQYRPDSMKA</sequence>
<dbReference type="Proteomes" id="UP001227268">
    <property type="component" value="Unassembled WGS sequence"/>
</dbReference>
<reference evidence="1" key="1">
    <citation type="submission" date="2023-04" db="EMBL/GenBank/DDBJ databases">
        <title>Draft Genome sequencing of Naganishia species isolated from polar environments using Oxford Nanopore Technology.</title>
        <authorList>
            <person name="Leo P."/>
            <person name="Venkateswaran K."/>
        </authorList>
    </citation>
    <scope>NUCLEOTIDE SEQUENCE</scope>
    <source>
        <strain evidence="1">MNA-CCFEE 5423</strain>
    </source>
</reference>
<gene>
    <name evidence="1" type="ORF">QFC21_003389</name>
</gene>
<name>A0ACC2VRB6_9TREE</name>
<protein>
    <submittedName>
        <fullName evidence="1">Uncharacterized protein</fullName>
    </submittedName>
</protein>
<comment type="caution">
    <text evidence="1">The sequence shown here is derived from an EMBL/GenBank/DDBJ whole genome shotgun (WGS) entry which is preliminary data.</text>
</comment>